<sequence>MTKRTTEQQRARELQCTAREQGTHFSYHEALNWVRATAEAQAEHPDEIVVFAPHAACIMIFDADEDPEYIRDSITPIPAAEFELANELLQRRNALMRDHSKAQLVAMIRSRWGVPIADLVRSTKQELANDLVDSEDSRERYEAYGRVALINGRPARDSRPHCGGVGCCGHDSATPWPETRALPCPRALHRRTVA</sequence>
<proteinExistence type="predicted"/>
<evidence type="ECO:0000313" key="1">
    <source>
        <dbReference type="EMBL" id="GHJ34376.1"/>
    </source>
</evidence>
<accession>A0ABQ3UFI1</accession>
<dbReference type="RefSeq" id="WP_236260179.1">
    <property type="nucleotide sequence ID" value="NZ_BNEK01000009.1"/>
</dbReference>
<name>A0ABQ3UFI1_STRHY</name>
<dbReference type="Proteomes" id="UP001054854">
    <property type="component" value="Unassembled WGS sequence"/>
</dbReference>
<reference evidence="1" key="1">
    <citation type="submission" date="2024-05" db="EMBL/GenBank/DDBJ databases">
        <title>Whole genome shotgun sequence of Streptomyces hygroscopicus NBRC 113678.</title>
        <authorList>
            <person name="Komaki H."/>
            <person name="Tamura T."/>
        </authorList>
    </citation>
    <scope>NUCLEOTIDE SEQUENCE</scope>
    <source>
        <strain evidence="1">N11-34</strain>
    </source>
</reference>
<evidence type="ECO:0000313" key="2">
    <source>
        <dbReference type="Proteomes" id="UP001054854"/>
    </source>
</evidence>
<protein>
    <submittedName>
        <fullName evidence="1">Uncharacterized protein</fullName>
    </submittedName>
</protein>
<dbReference type="EMBL" id="BNEK01000009">
    <property type="protein sequence ID" value="GHJ34376.1"/>
    <property type="molecule type" value="Genomic_DNA"/>
</dbReference>
<comment type="caution">
    <text evidence="1">The sequence shown here is derived from an EMBL/GenBank/DDBJ whole genome shotgun (WGS) entry which is preliminary data.</text>
</comment>
<organism evidence="1 2">
    <name type="scientific">Streptomyces hygroscopicus</name>
    <dbReference type="NCBI Taxonomy" id="1912"/>
    <lineage>
        <taxon>Bacteria</taxon>
        <taxon>Bacillati</taxon>
        <taxon>Actinomycetota</taxon>
        <taxon>Actinomycetes</taxon>
        <taxon>Kitasatosporales</taxon>
        <taxon>Streptomycetaceae</taxon>
        <taxon>Streptomyces</taxon>
        <taxon>Streptomyces violaceusniger group</taxon>
    </lineage>
</organism>
<gene>
    <name evidence="1" type="ORF">TPA0910_88090</name>
</gene>
<keyword evidence="2" id="KW-1185">Reference proteome</keyword>